<feature type="transmembrane region" description="Helical" evidence="1">
    <location>
        <begin position="120"/>
        <end position="138"/>
    </location>
</feature>
<dbReference type="RefSeq" id="WP_116065606.1">
    <property type="nucleotide sequence ID" value="NZ_QRDZ01000052.1"/>
</dbReference>
<accession>A0A3D9HVS1</accession>
<dbReference type="Proteomes" id="UP000256977">
    <property type="component" value="Unassembled WGS sequence"/>
</dbReference>
<dbReference type="AlphaFoldDB" id="A0A3D9HVS1"/>
<dbReference type="OrthoDB" id="195502at2"/>
<feature type="transmembrane region" description="Helical" evidence="1">
    <location>
        <begin position="97"/>
        <end position="114"/>
    </location>
</feature>
<name>A0A3D9HVS1_9BACL</name>
<dbReference type="EMBL" id="QRDZ01000052">
    <property type="protein sequence ID" value="RED53006.1"/>
    <property type="molecule type" value="Genomic_DNA"/>
</dbReference>
<keyword evidence="3" id="KW-1185">Reference proteome</keyword>
<dbReference type="InterPro" id="IPR018750">
    <property type="entry name" value="DUF2306_membrane"/>
</dbReference>
<feature type="transmembrane region" description="Helical" evidence="1">
    <location>
        <begin position="12"/>
        <end position="36"/>
    </location>
</feature>
<keyword evidence="1" id="KW-0812">Transmembrane</keyword>
<feature type="transmembrane region" description="Helical" evidence="1">
    <location>
        <begin position="188"/>
        <end position="209"/>
    </location>
</feature>
<organism evidence="2 3">
    <name type="scientific">Cohnella phaseoli</name>
    <dbReference type="NCBI Taxonomy" id="456490"/>
    <lineage>
        <taxon>Bacteria</taxon>
        <taxon>Bacillati</taxon>
        <taxon>Bacillota</taxon>
        <taxon>Bacilli</taxon>
        <taxon>Bacillales</taxon>
        <taxon>Paenibacillaceae</taxon>
        <taxon>Cohnella</taxon>
    </lineage>
</organism>
<feature type="transmembrane region" description="Helical" evidence="1">
    <location>
        <begin position="56"/>
        <end position="77"/>
    </location>
</feature>
<evidence type="ECO:0000313" key="2">
    <source>
        <dbReference type="EMBL" id="RED53006.1"/>
    </source>
</evidence>
<evidence type="ECO:0000256" key="1">
    <source>
        <dbReference type="SAM" id="Phobius"/>
    </source>
</evidence>
<comment type="caution">
    <text evidence="2">The sequence shown here is derived from an EMBL/GenBank/DDBJ whole genome shotgun (WGS) entry which is preliminary data.</text>
</comment>
<dbReference type="Pfam" id="PF10067">
    <property type="entry name" value="DUF2306"/>
    <property type="match status" value="1"/>
</dbReference>
<keyword evidence="1" id="KW-1133">Transmembrane helix</keyword>
<proteinExistence type="predicted"/>
<keyword evidence="1" id="KW-0472">Membrane</keyword>
<sequence length="217" mass="23737">MTRTAQRSKSGGKGLGVIAFLAIGVSLFLAIQYFGFGTGASAFVQEKLKIMGLSDLWYSALYVHIAGGVVALGVGWVQFVGKLRARSIGLHRTLGRIYGVAVLLSAVAGVFMSFRATGGWASSLGFLLLSLAWLYTLGQGLNAIRTGRDLAKHRKWMTLNYALTLAAVTLRIYLPLAIVLFGMGPYNVYYSIIAWLCWVPNLLLASWLLSRRTRRSR</sequence>
<feature type="transmembrane region" description="Helical" evidence="1">
    <location>
        <begin position="159"/>
        <end position="182"/>
    </location>
</feature>
<gene>
    <name evidence="2" type="ORF">DFP98_15214</name>
</gene>
<evidence type="ECO:0000313" key="3">
    <source>
        <dbReference type="Proteomes" id="UP000256977"/>
    </source>
</evidence>
<reference evidence="2 3" key="1">
    <citation type="submission" date="2018-07" db="EMBL/GenBank/DDBJ databases">
        <title>Genomic Encyclopedia of Type Strains, Phase III (KMG-III): the genomes of soil and plant-associated and newly described type strains.</title>
        <authorList>
            <person name="Whitman W."/>
        </authorList>
    </citation>
    <scope>NUCLEOTIDE SEQUENCE [LARGE SCALE GENOMIC DNA]</scope>
    <source>
        <strain evidence="2 3">CECT 7287</strain>
    </source>
</reference>
<protein>
    <submittedName>
        <fullName evidence="2">Putative membrane protein</fullName>
    </submittedName>
</protein>